<dbReference type="Gene3D" id="1.10.10.10">
    <property type="entry name" value="Winged helix-like DNA-binding domain superfamily/Winged helix DNA-binding domain"/>
    <property type="match status" value="1"/>
</dbReference>
<dbReference type="InterPro" id="IPR011006">
    <property type="entry name" value="CheY-like_superfamily"/>
</dbReference>
<evidence type="ECO:0000256" key="1">
    <source>
        <dbReference type="ARBA" id="ARBA00023125"/>
    </source>
</evidence>
<reference evidence="6 7" key="1">
    <citation type="submission" date="2016-10" db="EMBL/GenBank/DDBJ databases">
        <authorList>
            <person name="de Groot N.N."/>
        </authorList>
    </citation>
    <scope>NUCLEOTIDE SEQUENCE [LARGE SCALE GENOMIC DNA]</scope>
    <source>
        <strain evidence="6 7">CGMCC 1.3401</strain>
    </source>
</reference>
<keyword evidence="2" id="KW-0597">Phosphoprotein</keyword>
<feature type="DNA-binding region" description="OmpR/PhoB-type" evidence="3">
    <location>
        <begin position="124"/>
        <end position="222"/>
    </location>
</feature>
<dbReference type="InterPro" id="IPR001867">
    <property type="entry name" value="OmpR/PhoB-type_DNA-bd"/>
</dbReference>
<dbReference type="InterPro" id="IPR001789">
    <property type="entry name" value="Sig_transdc_resp-reg_receiver"/>
</dbReference>
<dbReference type="InterPro" id="IPR036388">
    <property type="entry name" value="WH-like_DNA-bd_sf"/>
</dbReference>
<dbReference type="CDD" id="cd00383">
    <property type="entry name" value="trans_reg_C"/>
    <property type="match status" value="1"/>
</dbReference>
<accession>A0A1G4Q1C9</accession>
<dbReference type="Gene3D" id="3.40.50.2300">
    <property type="match status" value="1"/>
</dbReference>
<dbReference type="PANTHER" id="PTHR48111">
    <property type="entry name" value="REGULATOR OF RPOS"/>
    <property type="match status" value="1"/>
</dbReference>
<dbReference type="Gene3D" id="6.10.250.690">
    <property type="match status" value="1"/>
</dbReference>
<organism evidence="6 7">
    <name type="scientific">Rhizobium mongolense subsp. loessense</name>
    <dbReference type="NCBI Taxonomy" id="158890"/>
    <lineage>
        <taxon>Bacteria</taxon>
        <taxon>Pseudomonadati</taxon>
        <taxon>Pseudomonadota</taxon>
        <taxon>Alphaproteobacteria</taxon>
        <taxon>Hyphomicrobiales</taxon>
        <taxon>Rhizobiaceae</taxon>
        <taxon>Rhizobium/Agrobacterium group</taxon>
        <taxon>Rhizobium</taxon>
    </lineage>
</organism>
<dbReference type="GO" id="GO:0032993">
    <property type="term" value="C:protein-DNA complex"/>
    <property type="evidence" value="ECO:0007669"/>
    <property type="project" value="TreeGrafter"/>
</dbReference>
<keyword evidence="1 3" id="KW-0238">DNA-binding</keyword>
<dbReference type="PANTHER" id="PTHR48111:SF36">
    <property type="entry name" value="TRANSCRIPTIONAL REGULATORY PROTEIN CUTR"/>
    <property type="match status" value="1"/>
</dbReference>
<feature type="domain" description="OmpR/PhoB-type" evidence="5">
    <location>
        <begin position="124"/>
        <end position="222"/>
    </location>
</feature>
<dbReference type="Pfam" id="PF00072">
    <property type="entry name" value="Response_reg"/>
    <property type="match status" value="1"/>
</dbReference>
<dbReference type="GO" id="GO:0000976">
    <property type="term" value="F:transcription cis-regulatory region binding"/>
    <property type="evidence" value="ECO:0007669"/>
    <property type="project" value="TreeGrafter"/>
</dbReference>
<dbReference type="Pfam" id="PF00486">
    <property type="entry name" value="Trans_reg_C"/>
    <property type="match status" value="1"/>
</dbReference>
<dbReference type="PROSITE" id="PS51755">
    <property type="entry name" value="OMPR_PHOB"/>
    <property type="match status" value="1"/>
</dbReference>
<evidence type="ECO:0000256" key="2">
    <source>
        <dbReference type="PROSITE-ProRule" id="PRU00169"/>
    </source>
</evidence>
<dbReference type="RefSeq" id="WP_092583938.1">
    <property type="nucleotide sequence ID" value="NZ_FMTM01000001.1"/>
</dbReference>
<dbReference type="EMBL" id="FMTM01000001">
    <property type="protein sequence ID" value="SCW38267.1"/>
    <property type="molecule type" value="Genomic_DNA"/>
</dbReference>
<dbReference type="InterPro" id="IPR016032">
    <property type="entry name" value="Sig_transdc_resp-reg_C-effctor"/>
</dbReference>
<protein>
    <submittedName>
        <fullName evidence="6">DNA-binding response regulator, OmpR family, contains REC and winged-helix (WHTH) domain</fullName>
    </submittedName>
</protein>
<name>A0A1G4Q1C9_9HYPH</name>
<dbReference type="Proteomes" id="UP000199542">
    <property type="component" value="Unassembled WGS sequence"/>
</dbReference>
<gene>
    <name evidence="6" type="ORF">SAMN02927900_01213</name>
</gene>
<dbReference type="GO" id="GO:0006355">
    <property type="term" value="P:regulation of DNA-templated transcription"/>
    <property type="evidence" value="ECO:0007669"/>
    <property type="project" value="InterPro"/>
</dbReference>
<dbReference type="SUPFAM" id="SSF52172">
    <property type="entry name" value="CheY-like"/>
    <property type="match status" value="1"/>
</dbReference>
<feature type="domain" description="Response regulatory" evidence="4">
    <location>
        <begin position="2"/>
        <end position="116"/>
    </location>
</feature>
<evidence type="ECO:0000313" key="6">
    <source>
        <dbReference type="EMBL" id="SCW38267.1"/>
    </source>
</evidence>
<dbReference type="GO" id="GO:0005829">
    <property type="term" value="C:cytosol"/>
    <property type="evidence" value="ECO:0007669"/>
    <property type="project" value="TreeGrafter"/>
</dbReference>
<dbReference type="PROSITE" id="PS50110">
    <property type="entry name" value="RESPONSE_REGULATORY"/>
    <property type="match status" value="1"/>
</dbReference>
<proteinExistence type="predicted"/>
<evidence type="ECO:0000256" key="3">
    <source>
        <dbReference type="PROSITE-ProRule" id="PRU01091"/>
    </source>
</evidence>
<dbReference type="AlphaFoldDB" id="A0A1G4Q1C9"/>
<dbReference type="InterPro" id="IPR039420">
    <property type="entry name" value="WalR-like"/>
</dbReference>
<dbReference type="GO" id="GO:0000156">
    <property type="term" value="F:phosphorelay response regulator activity"/>
    <property type="evidence" value="ECO:0007669"/>
    <property type="project" value="TreeGrafter"/>
</dbReference>
<sequence>MRILLAEDEVEFAKAMRGALERDRFVADWVTSISLAREASRSQVHELVLLDRTLPDGDGLSLIPQLRVDNPGVPIIVLSARGELSDRVSGLDDGADDYLVKPFDLEEMLARIRAVQRRPNELAPDEIVVGDLVFDMAFGEARVHGTQLVLQRREVAVLTALIRRRGRVVLRESLEEAVYGFDDAIQSNTLDSHISRLRRKLSDSGAGVEIHTVRGVGYLLRATD</sequence>
<dbReference type="SUPFAM" id="SSF46894">
    <property type="entry name" value="C-terminal effector domain of the bipartite response regulators"/>
    <property type="match status" value="1"/>
</dbReference>
<feature type="modified residue" description="4-aspartylphosphate" evidence="2">
    <location>
        <position position="51"/>
    </location>
</feature>
<dbReference type="SMART" id="SM00862">
    <property type="entry name" value="Trans_reg_C"/>
    <property type="match status" value="1"/>
</dbReference>
<evidence type="ECO:0000313" key="7">
    <source>
        <dbReference type="Proteomes" id="UP000199542"/>
    </source>
</evidence>
<evidence type="ECO:0000259" key="4">
    <source>
        <dbReference type="PROSITE" id="PS50110"/>
    </source>
</evidence>
<evidence type="ECO:0000259" key="5">
    <source>
        <dbReference type="PROSITE" id="PS51755"/>
    </source>
</evidence>
<dbReference type="SMART" id="SM00448">
    <property type="entry name" value="REC"/>
    <property type="match status" value="1"/>
</dbReference>